<accession>A0A7J5B419</accession>
<dbReference type="GO" id="GO:0008615">
    <property type="term" value="P:pyridoxine biosynthetic process"/>
    <property type="evidence" value="ECO:0007669"/>
    <property type="project" value="InterPro"/>
</dbReference>
<dbReference type="RefSeq" id="WP_151421963.1">
    <property type="nucleotide sequence ID" value="NZ_WBJX01000001.1"/>
</dbReference>
<evidence type="ECO:0000256" key="2">
    <source>
        <dbReference type="ARBA" id="ARBA00022630"/>
    </source>
</evidence>
<protein>
    <recommendedName>
        <fullName evidence="5">Pyridoxamine 5'-phosphate oxidase N-terminal domain-containing protein</fullName>
    </recommendedName>
</protein>
<organism evidence="6 7">
    <name type="scientific">Pseudoclavibacter terrae</name>
    <dbReference type="NCBI Taxonomy" id="1530195"/>
    <lineage>
        <taxon>Bacteria</taxon>
        <taxon>Bacillati</taxon>
        <taxon>Actinomycetota</taxon>
        <taxon>Actinomycetes</taxon>
        <taxon>Micrococcales</taxon>
        <taxon>Microbacteriaceae</taxon>
        <taxon>Pseudoclavibacter</taxon>
    </lineage>
</organism>
<dbReference type="Pfam" id="PF01243">
    <property type="entry name" value="PNPOx_N"/>
    <property type="match status" value="1"/>
</dbReference>
<dbReference type="InterPro" id="IPR011576">
    <property type="entry name" value="Pyridox_Oxase_N"/>
</dbReference>
<dbReference type="AlphaFoldDB" id="A0A7J5B419"/>
<dbReference type="GO" id="GO:0010181">
    <property type="term" value="F:FMN binding"/>
    <property type="evidence" value="ECO:0007669"/>
    <property type="project" value="InterPro"/>
</dbReference>
<dbReference type="OrthoDB" id="5120525at2"/>
<comment type="caution">
    <text evidence="6">The sequence shown here is derived from an EMBL/GenBank/DDBJ whole genome shotgun (WGS) entry which is preliminary data.</text>
</comment>
<keyword evidence="2" id="KW-0285">Flavoprotein</keyword>
<feature type="domain" description="Pyridoxamine 5'-phosphate oxidase N-terminal" evidence="5">
    <location>
        <begin position="25"/>
        <end position="118"/>
    </location>
</feature>
<name>A0A7J5B419_9MICO</name>
<evidence type="ECO:0000313" key="6">
    <source>
        <dbReference type="EMBL" id="KAB1638915.1"/>
    </source>
</evidence>
<dbReference type="SUPFAM" id="SSF50475">
    <property type="entry name" value="FMN-binding split barrel"/>
    <property type="match status" value="1"/>
</dbReference>
<evidence type="ECO:0000256" key="1">
    <source>
        <dbReference type="ARBA" id="ARBA00001917"/>
    </source>
</evidence>
<dbReference type="InterPro" id="IPR012349">
    <property type="entry name" value="Split_barrel_FMN-bd"/>
</dbReference>
<gene>
    <name evidence="6" type="ORF">F8O03_00725</name>
</gene>
<proteinExistence type="predicted"/>
<reference evidence="6 7" key="1">
    <citation type="submission" date="2019-09" db="EMBL/GenBank/DDBJ databases">
        <title>Phylogeny of genus Pseudoclavibacter and closely related genus.</title>
        <authorList>
            <person name="Li Y."/>
        </authorList>
    </citation>
    <scope>NUCLEOTIDE SEQUENCE [LARGE SCALE GENOMIC DNA]</scope>
    <source>
        <strain evidence="6 7">THG-MD12</strain>
    </source>
</reference>
<keyword evidence="4" id="KW-0560">Oxidoreductase</keyword>
<evidence type="ECO:0000256" key="3">
    <source>
        <dbReference type="ARBA" id="ARBA00022643"/>
    </source>
</evidence>
<dbReference type="GO" id="GO:0004733">
    <property type="term" value="F:pyridoxamine phosphate oxidase activity"/>
    <property type="evidence" value="ECO:0007669"/>
    <property type="project" value="InterPro"/>
</dbReference>
<sequence>MSVDIGELEALWGALKAATETRTPFTLGYLGTVGAAGEPRVRAVILREVDGRSGTVAFATDARTAKVQELARDPRVAITFYDPDRDVQLRLEGAGEIVRDADLRRAAWDGLGEGSKRLYDRSRVPATRVSDVVTDGLGAGEDAAFARFAWIRVAVDALDAIDLSGVEHARCLHSRRSGHWASARLVP</sequence>
<keyword evidence="3" id="KW-0288">FMN</keyword>
<dbReference type="Gene3D" id="2.30.110.10">
    <property type="entry name" value="Electron Transport, Fmn-binding Protein, Chain A"/>
    <property type="match status" value="1"/>
</dbReference>
<dbReference type="Proteomes" id="UP000490386">
    <property type="component" value="Unassembled WGS sequence"/>
</dbReference>
<evidence type="ECO:0000256" key="4">
    <source>
        <dbReference type="ARBA" id="ARBA00023002"/>
    </source>
</evidence>
<dbReference type="PANTHER" id="PTHR10851:SF3">
    <property type="entry name" value="PYRIDOXINE_PYRIDOXAMINE 5'-PHOSPHATE OXIDASE 2"/>
    <property type="match status" value="1"/>
</dbReference>
<comment type="cofactor">
    <cofactor evidence="1">
        <name>FMN</name>
        <dbReference type="ChEBI" id="CHEBI:58210"/>
    </cofactor>
</comment>
<keyword evidence="7" id="KW-1185">Reference proteome</keyword>
<evidence type="ECO:0000259" key="5">
    <source>
        <dbReference type="Pfam" id="PF01243"/>
    </source>
</evidence>
<evidence type="ECO:0000313" key="7">
    <source>
        <dbReference type="Proteomes" id="UP000490386"/>
    </source>
</evidence>
<dbReference type="PANTHER" id="PTHR10851">
    <property type="entry name" value="PYRIDOXINE-5-PHOSPHATE OXIDASE"/>
    <property type="match status" value="1"/>
</dbReference>
<dbReference type="InterPro" id="IPR000659">
    <property type="entry name" value="Pyridox_Oxase"/>
</dbReference>
<dbReference type="EMBL" id="WBJX01000001">
    <property type="protein sequence ID" value="KAB1638915.1"/>
    <property type="molecule type" value="Genomic_DNA"/>
</dbReference>